<feature type="domain" description="F-box" evidence="1">
    <location>
        <begin position="10"/>
        <end position="62"/>
    </location>
</feature>
<gene>
    <name evidence="2" type="ORF">CBYS24578_00016609</name>
</gene>
<dbReference type="InterPro" id="IPR036047">
    <property type="entry name" value="F-box-like_dom_sf"/>
</dbReference>
<keyword evidence="3" id="KW-1185">Reference proteome</keyword>
<proteinExistence type="predicted"/>
<dbReference type="OrthoDB" id="4191831at2759"/>
<dbReference type="EMBL" id="CABFNO020001253">
    <property type="protein sequence ID" value="CAG9974920.1"/>
    <property type="molecule type" value="Genomic_DNA"/>
</dbReference>
<dbReference type="Proteomes" id="UP000754883">
    <property type="component" value="Unassembled WGS sequence"/>
</dbReference>
<dbReference type="InterPro" id="IPR001810">
    <property type="entry name" value="F-box_dom"/>
</dbReference>
<dbReference type="SMART" id="SM00256">
    <property type="entry name" value="FBOX"/>
    <property type="match status" value="1"/>
</dbReference>
<reference evidence="2 3" key="2">
    <citation type="submission" date="2021-10" db="EMBL/GenBank/DDBJ databases">
        <authorList>
            <person name="Piombo E."/>
        </authorList>
    </citation>
    <scope>NUCLEOTIDE SEQUENCE [LARGE SCALE GENOMIC DNA]</scope>
</reference>
<comment type="caution">
    <text evidence="2">The sequence shown here is derived from an EMBL/GenBank/DDBJ whole genome shotgun (WGS) entry which is preliminary data.</text>
</comment>
<organism evidence="2 3">
    <name type="scientific">Clonostachys byssicola</name>
    <dbReference type="NCBI Taxonomy" id="160290"/>
    <lineage>
        <taxon>Eukaryota</taxon>
        <taxon>Fungi</taxon>
        <taxon>Dikarya</taxon>
        <taxon>Ascomycota</taxon>
        <taxon>Pezizomycotina</taxon>
        <taxon>Sordariomycetes</taxon>
        <taxon>Hypocreomycetidae</taxon>
        <taxon>Hypocreales</taxon>
        <taxon>Bionectriaceae</taxon>
        <taxon>Clonostachys</taxon>
    </lineage>
</organism>
<evidence type="ECO:0000313" key="2">
    <source>
        <dbReference type="EMBL" id="CAG9974920.1"/>
    </source>
</evidence>
<reference evidence="3" key="1">
    <citation type="submission" date="2019-06" db="EMBL/GenBank/DDBJ databases">
        <authorList>
            <person name="Broberg M."/>
        </authorList>
    </citation>
    <scope>NUCLEOTIDE SEQUENCE [LARGE SCALE GENOMIC DNA]</scope>
</reference>
<dbReference type="AlphaFoldDB" id="A0A9N9XX28"/>
<evidence type="ECO:0000259" key="1">
    <source>
        <dbReference type="PROSITE" id="PS50181"/>
    </source>
</evidence>
<accession>A0A9N9XX28</accession>
<dbReference type="Pfam" id="PF00646">
    <property type="entry name" value="F-box"/>
    <property type="match status" value="1"/>
</dbReference>
<dbReference type="PROSITE" id="PS50181">
    <property type="entry name" value="FBOX"/>
    <property type="match status" value="1"/>
</dbReference>
<evidence type="ECO:0000313" key="3">
    <source>
        <dbReference type="Proteomes" id="UP000754883"/>
    </source>
</evidence>
<protein>
    <recommendedName>
        <fullName evidence="1">F-box domain-containing protein</fullName>
    </recommendedName>
</protein>
<dbReference type="SUPFAM" id="SSF81383">
    <property type="entry name" value="F-box domain"/>
    <property type="match status" value="1"/>
</dbReference>
<sequence>MSSITKKETNFRLLNLPNEIVDHVLSHVPKSDLPKLCIVSKSLRRAAEPFLYSDVTFCWVDIGTTPPIVPLLRTLFKRPELFALIDKVALRGPCLGESTRPRLNTTETPVHQFLEVIEQSRVPYRTGWIVNLRSGQMDAIAALLISNLTKTTRLSVQHNFIGGHDFAGKVLRSKIFGSLPRFTRLKEIRYVKSLDYPISEENIISEIALSLFYVPTVTHLVATIPNPKVFRWPRAEPNLDHLVSLDIQWLIEPFLGKILALTRNLKSLSWTWIYCDNRSQGWESAFLNFDKIIETVSQVKVHWRYSSFGPLSVSMGKFRPGT</sequence>
<name>A0A9N9XX28_9HYPO</name>